<feature type="compositionally biased region" description="Basic and acidic residues" evidence="1">
    <location>
        <begin position="290"/>
        <end position="302"/>
    </location>
</feature>
<dbReference type="PANTHER" id="PTHR22426">
    <property type="entry name" value="ARGININE_SERINE-RICH COILED-COIL PROTEIN 2"/>
    <property type="match status" value="1"/>
</dbReference>
<dbReference type="STRING" id="43700.ENSMALP00000009904"/>
<evidence type="ECO:0000313" key="3">
    <source>
        <dbReference type="Ensembl" id="ENSMALP00000009904.1"/>
    </source>
</evidence>
<accession>A0A3Q3IWU4</accession>
<dbReference type="InterPro" id="IPR028124">
    <property type="entry name" value="SMAP_dom"/>
</dbReference>
<evidence type="ECO:0000259" key="2">
    <source>
        <dbReference type="Pfam" id="PF15477"/>
    </source>
</evidence>
<dbReference type="Proteomes" id="UP000261600">
    <property type="component" value="Unplaced"/>
</dbReference>
<feature type="compositionally biased region" description="Basic and acidic residues" evidence="1">
    <location>
        <begin position="216"/>
        <end position="227"/>
    </location>
</feature>
<dbReference type="AlphaFoldDB" id="A0A3Q3IWU4"/>
<feature type="domain" description="Small acidic protein-like" evidence="2">
    <location>
        <begin position="426"/>
        <end position="499"/>
    </location>
</feature>
<organism evidence="3 4">
    <name type="scientific">Monopterus albus</name>
    <name type="common">Swamp eel</name>
    <dbReference type="NCBI Taxonomy" id="43700"/>
    <lineage>
        <taxon>Eukaryota</taxon>
        <taxon>Metazoa</taxon>
        <taxon>Chordata</taxon>
        <taxon>Craniata</taxon>
        <taxon>Vertebrata</taxon>
        <taxon>Euteleostomi</taxon>
        <taxon>Actinopterygii</taxon>
        <taxon>Neopterygii</taxon>
        <taxon>Teleostei</taxon>
        <taxon>Neoteleostei</taxon>
        <taxon>Acanthomorphata</taxon>
        <taxon>Anabantaria</taxon>
        <taxon>Synbranchiformes</taxon>
        <taxon>Synbranchidae</taxon>
        <taxon>Monopterus</taxon>
    </lineage>
</organism>
<dbReference type="Pfam" id="PF15477">
    <property type="entry name" value="SMAP"/>
    <property type="match status" value="1"/>
</dbReference>
<feature type="compositionally biased region" description="Basic and acidic residues" evidence="1">
    <location>
        <begin position="253"/>
        <end position="273"/>
    </location>
</feature>
<reference evidence="3" key="1">
    <citation type="submission" date="2025-08" db="UniProtKB">
        <authorList>
            <consortium name="Ensembl"/>
        </authorList>
    </citation>
    <scope>IDENTIFICATION</scope>
</reference>
<feature type="compositionally biased region" description="Basic and acidic residues" evidence="1">
    <location>
        <begin position="54"/>
        <end position="71"/>
    </location>
</feature>
<keyword evidence="4" id="KW-1185">Reference proteome</keyword>
<feature type="compositionally biased region" description="Basic and acidic residues" evidence="1">
    <location>
        <begin position="338"/>
        <end position="352"/>
    </location>
</feature>
<feature type="compositionally biased region" description="Basic and acidic residues" evidence="1">
    <location>
        <begin position="120"/>
        <end position="129"/>
    </location>
</feature>
<dbReference type="Ensembl" id="ENSMALT00000010112.1">
    <property type="protein sequence ID" value="ENSMALP00000009904.1"/>
    <property type="gene ID" value="ENSMALG00000007042.1"/>
</dbReference>
<feature type="compositionally biased region" description="Basic and acidic residues" evidence="1">
    <location>
        <begin position="144"/>
        <end position="155"/>
    </location>
</feature>
<feature type="region of interest" description="Disordered" evidence="1">
    <location>
        <begin position="289"/>
        <end position="403"/>
    </location>
</feature>
<sequence length="522" mass="59202">MKMEEEKSEESLIKKEKKHKKAQVSELKNKNYDDDEERLEEVKREKKKCKKAEKKLVIKEESLDRGGEKEEKKKRKLVNESLDDASGSYIMGGNDKGVSKKKKKLLADDENQVEMSQSLIKEEQCETKQKEKKVKNKSVQIKPENIKLEKEEQAGKNKVPKKSKKEKNSNLVVNKEDTLKPVKEKKKKQKKMVAMDGLSANTKDELAKKGLKLKMPKGENHEVDEVKVKKKKKKKDKTKEDGNEVETPAIKGNNERSKALSDKNVENDKMFTEKDKSIKSEIVIIEDGQTEVKRKVKTEKGGKASVEVSDFEDMEPKKKKRKKAKSKGDEAEPLSFTGKDDTKKNKQSRETHVTVTDDITKKSKKKSSSVKKQVENGVGIETGAKKRKIKEEMVEEPQERRQALQMEIDKASQPEKPAKHLGLGQWSTAQFDSSEQQQKFLRLMGGFKKGFQSAAVSAGGANMAMGKGAQQQLQQGLLGEFERAHSRQMDFSNRGAGLGFTAPSNKKFSIDINSRRSVRFDE</sequence>
<feature type="compositionally biased region" description="Basic and acidic residues" evidence="1">
    <location>
        <begin position="1"/>
        <end position="14"/>
    </location>
</feature>
<protein>
    <recommendedName>
        <fullName evidence="2">Small acidic protein-like domain-containing protein</fullName>
    </recommendedName>
</protein>
<feature type="region of interest" description="Disordered" evidence="1">
    <location>
        <begin position="1"/>
        <end position="273"/>
    </location>
</feature>
<dbReference type="PANTHER" id="PTHR22426:SF1">
    <property type="entry name" value="LYSINE-RICH NUCLEOLAR PROTEIN 1"/>
    <property type="match status" value="1"/>
</dbReference>
<evidence type="ECO:0000313" key="4">
    <source>
        <dbReference type="Proteomes" id="UP000261600"/>
    </source>
</evidence>
<reference evidence="3" key="2">
    <citation type="submission" date="2025-09" db="UniProtKB">
        <authorList>
            <consortium name="Ensembl"/>
        </authorList>
    </citation>
    <scope>IDENTIFICATION</scope>
</reference>
<feature type="compositionally biased region" description="Basic and acidic residues" evidence="1">
    <location>
        <begin position="389"/>
        <end position="403"/>
    </location>
</feature>
<evidence type="ECO:0000256" key="1">
    <source>
        <dbReference type="SAM" id="MobiDB-lite"/>
    </source>
</evidence>
<name>A0A3Q3IWU4_MONAL</name>
<proteinExistence type="predicted"/>